<gene>
    <name evidence="8" type="primary">tadA_72</name>
    <name evidence="8" type="ORF">SDC9_152894</name>
</gene>
<dbReference type="SUPFAM" id="SSF53927">
    <property type="entry name" value="Cytidine deaminase-like"/>
    <property type="match status" value="1"/>
</dbReference>
<dbReference type="PROSITE" id="PS00903">
    <property type="entry name" value="CYT_DCMP_DEAMINASES_1"/>
    <property type="match status" value="1"/>
</dbReference>
<dbReference type="GO" id="GO:0052717">
    <property type="term" value="F:tRNA-specific adenosine-34 deaminase activity"/>
    <property type="evidence" value="ECO:0007669"/>
    <property type="project" value="UniProtKB-EC"/>
</dbReference>
<dbReference type="GO" id="GO:0008270">
    <property type="term" value="F:zinc ion binding"/>
    <property type="evidence" value="ECO:0007669"/>
    <property type="project" value="InterPro"/>
</dbReference>
<comment type="cofactor">
    <cofactor evidence="1">
        <name>Zn(2+)</name>
        <dbReference type="ChEBI" id="CHEBI:29105"/>
    </cofactor>
</comment>
<keyword evidence="3" id="KW-0479">Metal-binding</keyword>
<organism evidence="8">
    <name type="scientific">bioreactor metagenome</name>
    <dbReference type="NCBI Taxonomy" id="1076179"/>
    <lineage>
        <taxon>unclassified sequences</taxon>
        <taxon>metagenomes</taxon>
        <taxon>ecological metagenomes</taxon>
    </lineage>
</organism>
<evidence type="ECO:0000313" key="8">
    <source>
        <dbReference type="EMBL" id="MPN05643.1"/>
    </source>
</evidence>
<evidence type="ECO:0000256" key="6">
    <source>
        <dbReference type="ARBA" id="ARBA00022833"/>
    </source>
</evidence>
<evidence type="ECO:0000256" key="4">
    <source>
        <dbReference type="ARBA" id="ARBA00022727"/>
    </source>
</evidence>
<evidence type="ECO:0000256" key="2">
    <source>
        <dbReference type="ARBA" id="ARBA00006576"/>
    </source>
</evidence>
<keyword evidence="6" id="KW-0862">Zinc</keyword>
<accession>A0A645EZ08</accession>
<comment type="similarity">
    <text evidence="2">Belongs to the cytidine and deoxycytidylate deaminase family.</text>
</comment>
<protein>
    <submittedName>
        <fullName evidence="8">tRNA-specific adenosine deaminase</fullName>
        <ecNumber evidence="8">3.5.4.33</ecNumber>
    </submittedName>
</protein>
<evidence type="ECO:0000256" key="3">
    <source>
        <dbReference type="ARBA" id="ARBA00022723"/>
    </source>
</evidence>
<evidence type="ECO:0000256" key="1">
    <source>
        <dbReference type="ARBA" id="ARBA00001947"/>
    </source>
</evidence>
<dbReference type="InterPro" id="IPR016193">
    <property type="entry name" value="Cytidine_deaminase-like"/>
</dbReference>
<dbReference type="EMBL" id="VSSQ01051550">
    <property type="protein sequence ID" value="MPN05643.1"/>
    <property type="molecule type" value="Genomic_DNA"/>
</dbReference>
<comment type="caution">
    <text evidence="8">The sequence shown here is derived from an EMBL/GenBank/DDBJ whole genome shotgun (WGS) entry which is preliminary data.</text>
</comment>
<reference evidence="8" key="1">
    <citation type="submission" date="2019-08" db="EMBL/GenBank/DDBJ databases">
        <authorList>
            <person name="Kucharzyk K."/>
            <person name="Murdoch R.W."/>
            <person name="Higgins S."/>
            <person name="Loffler F."/>
        </authorList>
    </citation>
    <scope>NUCLEOTIDE SEQUENCE</scope>
</reference>
<sequence length="156" mass="17430">MGKIINWDEYFMGVSLLSGMRSKDPNTQVGACIVNKNNRIVGTGYNGFPRGCEDTDFPWSNSGDFADTKYPYVVHAELNAILNSIKALDDCRIYVSLFPCNECAKAIIQSGIKEIIYMEDKYANSENVIASKKMLDSAGVSYRKMNKIGIIFTNEK</sequence>
<dbReference type="GO" id="GO:0006220">
    <property type="term" value="P:pyrimidine nucleotide metabolic process"/>
    <property type="evidence" value="ECO:0007669"/>
    <property type="project" value="InterPro"/>
</dbReference>
<dbReference type="InterPro" id="IPR016473">
    <property type="entry name" value="dCMP_deaminase"/>
</dbReference>
<dbReference type="GO" id="GO:0009165">
    <property type="term" value="P:nucleotide biosynthetic process"/>
    <property type="evidence" value="ECO:0007669"/>
    <property type="project" value="UniProtKB-KW"/>
</dbReference>
<keyword evidence="5 8" id="KW-0378">Hydrolase</keyword>
<keyword evidence="4" id="KW-0545">Nucleotide biosynthesis</keyword>
<dbReference type="InterPro" id="IPR015517">
    <property type="entry name" value="dCMP_deaminase-rel"/>
</dbReference>
<feature type="domain" description="CMP/dCMP-type deaminase" evidence="7">
    <location>
        <begin position="6"/>
        <end position="142"/>
    </location>
</feature>
<dbReference type="PROSITE" id="PS51747">
    <property type="entry name" value="CYT_DCMP_DEAMINASES_2"/>
    <property type="match status" value="1"/>
</dbReference>
<dbReference type="AlphaFoldDB" id="A0A645EZ08"/>
<dbReference type="Pfam" id="PF00383">
    <property type="entry name" value="dCMP_cyt_deam_1"/>
    <property type="match status" value="1"/>
</dbReference>
<dbReference type="CDD" id="cd01286">
    <property type="entry name" value="deoxycytidylate_deaminase"/>
    <property type="match status" value="1"/>
</dbReference>
<dbReference type="Gene3D" id="3.40.140.10">
    <property type="entry name" value="Cytidine Deaminase, domain 2"/>
    <property type="match status" value="1"/>
</dbReference>
<dbReference type="GO" id="GO:0005737">
    <property type="term" value="C:cytoplasm"/>
    <property type="evidence" value="ECO:0007669"/>
    <property type="project" value="TreeGrafter"/>
</dbReference>
<dbReference type="GO" id="GO:0004132">
    <property type="term" value="F:dCMP deaminase activity"/>
    <property type="evidence" value="ECO:0007669"/>
    <property type="project" value="InterPro"/>
</dbReference>
<dbReference type="EC" id="3.5.4.33" evidence="8"/>
<dbReference type="InterPro" id="IPR002125">
    <property type="entry name" value="CMP_dCMP_dom"/>
</dbReference>
<dbReference type="FunFam" id="3.40.140.10:FF:000021">
    <property type="entry name" value="Deoxycytidylate deaminase"/>
    <property type="match status" value="1"/>
</dbReference>
<evidence type="ECO:0000259" key="7">
    <source>
        <dbReference type="PROSITE" id="PS51747"/>
    </source>
</evidence>
<proteinExistence type="inferred from homology"/>
<dbReference type="PANTHER" id="PTHR11086:SF18">
    <property type="entry name" value="DEOXYCYTIDYLATE DEAMINASE"/>
    <property type="match status" value="1"/>
</dbReference>
<dbReference type="InterPro" id="IPR035105">
    <property type="entry name" value="Deoxycytidylate_deaminase_dom"/>
</dbReference>
<dbReference type="PIRSF" id="PIRSF006019">
    <property type="entry name" value="dCMP_deaminase"/>
    <property type="match status" value="1"/>
</dbReference>
<name>A0A645EZ08_9ZZZZ</name>
<dbReference type="PANTHER" id="PTHR11086">
    <property type="entry name" value="DEOXYCYTIDYLATE DEAMINASE-RELATED"/>
    <property type="match status" value="1"/>
</dbReference>
<evidence type="ECO:0000256" key="5">
    <source>
        <dbReference type="ARBA" id="ARBA00022801"/>
    </source>
</evidence>
<dbReference type="InterPro" id="IPR016192">
    <property type="entry name" value="APOBEC/CMP_deaminase_Zn-bd"/>
</dbReference>